<feature type="signal peptide" evidence="1">
    <location>
        <begin position="1"/>
        <end position="17"/>
    </location>
</feature>
<dbReference type="Proteomes" id="UP001595547">
    <property type="component" value="Unassembled WGS sequence"/>
</dbReference>
<feature type="domain" description="Phosphodiester glycosidase" evidence="2">
    <location>
        <begin position="70"/>
        <end position="212"/>
    </location>
</feature>
<evidence type="ECO:0000313" key="3">
    <source>
        <dbReference type="EMBL" id="MFC3183091.1"/>
    </source>
</evidence>
<dbReference type="EMBL" id="JBHRTO010000002">
    <property type="protein sequence ID" value="MFC3183091.1"/>
    <property type="molecule type" value="Genomic_DNA"/>
</dbReference>
<organism evidence="3 4">
    <name type="scientific">Cypionkella sinensis</name>
    <dbReference type="NCBI Taxonomy" id="1756043"/>
    <lineage>
        <taxon>Bacteria</taxon>
        <taxon>Pseudomonadati</taxon>
        <taxon>Pseudomonadota</taxon>
        <taxon>Alphaproteobacteria</taxon>
        <taxon>Rhodobacterales</taxon>
        <taxon>Paracoccaceae</taxon>
        <taxon>Cypionkella</taxon>
    </lineage>
</organism>
<keyword evidence="3" id="KW-0326">Glycosidase</keyword>
<dbReference type="RefSeq" id="WP_380074746.1">
    <property type="nucleotide sequence ID" value="NZ_JBHRTO010000002.1"/>
</dbReference>
<evidence type="ECO:0000313" key="4">
    <source>
        <dbReference type="Proteomes" id="UP001595547"/>
    </source>
</evidence>
<feature type="chain" id="PRO_5046084352" evidence="1">
    <location>
        <begin position="18"/>
        <end position="238"/>
    </location>
</feature>
<keyword evidence="1" id="KW-0732">Signal</keyword>
<protein>
    <submittedName>
        <fullName evidence="3">Phosphodiester glycosidase family protein</fullName>
    </submittedName>
</protein>
<accession>A0ABV7J2V9</accession>
<evidence type="ECO:0000259" key="2">
    <source>
        <dbReference type="Pfam" id="PF09992"/>
    </source>
</evidence>
<dbReference type="GO" id="GO:0016798">
    <property type="term" value="F:hydrolase activity, acting on glycosyl bonds"/>
    <property type="evidence" value="ECO:0007669"/>
    <property type="project" value="UniProtKB-KW"/>
</dbReference>
<proteinExistence type="predicted"/>
<keyword evidence="4" id="KW-1185">Reference proteome</keyword>
<keyword evidence="3" id="KW-0378">Hydrolase</keyword>
<comment type="caution">
    <text evidence="3">The sequence shown here is derived from an EMBL/GenBank/DDBJ whole genome shotgun (WGS) entry which is preliminary data.</text>
</comment>
<dbReference type="InterPro" id="IPR018711">
    <property type="entry name" value="NAGPA"/>
</dbReference>
<dbReference type="Pfam" id="PF09992">
    <property type="entry name" value="NAGPA"/>
    <property type="match status" value="1"/>
</dbReference>
<gene>
    <name evidence="3" type="ORF">ACFOGH_18980</name>
</gene>
<reference evidence="4" key="1">
    <citation type="journal article" date="2019" name="Int. J. Syst. Evol. Microbiol.">
        <title>The Global Catalogue of Microorganisms (GCM) 10K type strain sequencing project: providing services to taxonomists for standard genome sequencing and annotation.</title>
        <authorList>
            <consortium name="The Broad Institute Genomics Platform"/>
            <consortium name="The Broad Institute Genome Sequencing Center for Infectious Disease"/>
            <person name="Wu L."/>
            <person name="Ma J."/>
        </authorList>
    </citation>
    <scope>NUCLEOTIDE SEQUENCE [LARGE SCALE GENOMIC DNA]</scope>
    <source>
        <strain evidence="4">KCTC 52039</strain>
    </source>
</reference>
<evidence type="ECO:0000256" key="1">
    <source>
        <dbReference type="SAM" id="SignalP"/>
    </source>
</evidence>
<sequence length="238" mass="25328">MLRLAFMLVVWGAAAVADCRDMTFEGASYTVCEVTAGQDLRLFHSGPDGALGSFTAVNEMLAPQGLALGFAMNAGMYHRDLGPVGLYVEDGVEAAPLVTRAGPGNFGLVPNGVFCIGKTLRVIETLAFAAEKPACRYATQSGPMLVIGGKLHPKFLPESDSLHIRNGVGVPADGSRAVFAISNQEVNFYAFARLFRDGLGLRDALYFDGSISRLYAPELDRHDGGFPMGPMVGLVVPR</sequence>
<name>A0ABV7J2V9_9RHOB</name>